<name>A0A6J6BYU5_9ZZZZ</name>
<evidence type="ECO:0000313" key="2">
    <source>
        <dbReference type="EMBL" id="CAB4662282.1"/>
    </source>
</evidence>
<organism evidence="1">
    <name type="scientific">freshwater metagenome</name>
    <dbReference type="NCBI Taxonomy" id="449393"/>
    <lineage>
        <taxon>unclassified sequences</taxon>
        <taxon>metagenomes</taxon>
        <taxon>ecological metagenomes</taxon>
    </lineage>
</organism>
<gene>
    <name evidence="1" type="ORF">UFOPK1353_01099</name>
    <name evidence="2" type="ORF">UFOPK2292_00338</name>
</gene>
<dbReference type="InterPro" id="IPR023393">
    <property type="entry name" value="START-like_dom_sf"/>
</dbReference>
<dbReference type="Gene3D" id="3.30.530.20">
    <property type="match status" value="1"/>
</dbReference>
<proteinExistence type="predicted"/>
<dbReference type="Pfam" id="PF10604">
    <property type="entry name" value="Polyketide_cyc2"/>
    <property type="match status" value="1"/>
</dbReference>
<reference evidence="1" key="1">
    <citation type="submission" date="2020-05" db="EMBL/GenBank/DDBJ databases">
        <authorList>
            <person name="Chiriac C."/>
            <person name="Salcher M."/>
            <person name="Ghai R."/>
            <person name="Kavagutti S V."/>
        </authorList>
    </citation>
    <scope>NUCLEOTIDE SEQUENCE</scope>
</reference>
<dbReference type="EMBL" id="CAEZSE010000214">
    <property type="protein sequence ID" value="CAB4543995.1"/>
    <property type="molecule type" value="Genomic_DNA"/>
</dbReference>
<dbReference type="EMBL" id="CAEZWU010000034">
    <property type="protein sequence ID" value="CAB4662282.1"/>
    <property type="molecule type" value="Genomic_DNA"/>
</dbReference>
<protein>
    <submittedName>
        <fullName evidence="1">Unannotated protein</fullName>
    </submittedName>
</protein>
<dbReference type="CDD" id="cd07812">
    <property type="entry name" value="SRPBCC"/>
    <property type="match status" value="1"/>
</dbReference>
<dbReference type="AlphaFoldDB" id="A0A6J6BYU5"/>
<sequence length="150" mass="16869">MDVAANVDVPVSVEILFSYVSDLKNYESWLEMVHYVKPVGDVAITSHDLVTWIVELRARLGPFARSKRLRMVRKICETPYCVVFERAENDGRNHSAWVLSATVSQTDSGSSLQMNLHYSGSLFTGGLLERALADQIEKGREKLIQQLIAN</sequence>
<evidence type="ECO:0000313" key="1">
    <source>
        <dbReference type="EMBL" id="CAB4543995.1"/>
    </source>
</evidence>
<dbReference type="SUPFAM" id="SSF55961">
    <property type="entry name" value="Bet v1-like"/>
    <property type="match status" value="1"/>
</dbReference>
<accession>A0A6J6BYU5</accession>
<dbReference type="InterPro" id="IPR019587">
    <property type="entry name" value="Polyketide_cyclase/dehydratase"/>
</dbReference>